<organism evidence="1 2">
    <name type="scientific">Leptolyngbya boryana NIES-2135</name>
    <dbReference type="NCBI Taxonomy" id="1973484"/>
    <lineage>
        <taxon>Bacteria</taxon>
        <taxon>Bacillati</taxon>
        <taxon>Cyanobacteriota</taxon>
        <taxon>Cyanophyceae</taxon>
        <taxon>Leptolyngbyales</taxon>
        <taxon>Leptolyngbyaceae</taxon>
        <taxon>Leptolyngbya group</taxon>
        <taxon>Leptolyngbya</taxon>
    </lineage>
</organism>
<evidence type="ECO:0000313" key="2">
    <source>
        <dbReference type="Proteomes" id="UP000217895"/>
    </source>
</evidence>
<proteinExistence type="predicted"/>
<dbReference type="EMBL" id="AP018203">
    <property type="protein sequence ID" value="BAY55875.1"/>
    <property type="molecule type" value="Genomic_DNA"/>
</dbReference>
<dbReference type="AlphaFoldDB" id="A0A1Z4JGH0"/>
<evidence type="ECO:0000313" key="1">
    <source>
        <dbReference type="EMBL" id="BAY55875.1"/>
    </source>
</evidence>
<gene>
    <name evidence="1" type="ORF">NIES2135_27000</name>
</gene>
<protein>
    <recommendedName>
        <fullName evidence="3">N-acetyltransferase domain-containing protein</fullName>
    </recommendedName>
</protein>
<dbReference type="Proteomes" id="UP000217895">
    <property type="component" value="Chromosome"/>
</dbReference>
<dbReference type="InterPro" id="IPR016181">
    <property type="entry name" value="Acyl_CoA_acyltransferase"/>
</dbReference>
<dbReference type="SUPFAM" id="SSF55729">
    <property type="entry name" value="Acyl-CoA N-acyltransferases (Nat)"/>
    <property type="match status" value="1"/>
</dbReference>
<keyword evidence="2" id="KW-1185">Reference proteome</keyword>
<accession>A0A1Z4JGH0</accession>
<evidence type="ECO:0008006" key="3">
    <source>
        <dbReference type="Google" id="ProtNLM"/>
    </source>
</evidence>
<name>A0A1Z4JGH0_LEPBY</name>
<reference evidence="1 2" key="1">
    <citation type="submission" date="2017-06" db="EMBL/GenBank/DDBJ databases">
        <title>Genome sequencing of cyanobaciteial culture collection at National Institute for Environmental Studies (NIES).</title>
        <authorList>
            <person name="Hirose Y."/>
            <person name="Shimura Y."/>
            <person name="Fujisawa T."/>
            <person name="Nakamura Y."/>
            <person name="Kawachi M."/>
        </authorList>
    </citation>
    <scope>NUCLEOTIDE SEQUENCE [LARGE SCALE GENOMIC DNA]</scope>
    <source>
        <strain evidence="1 2">NIES-2135</strain>
    </source>
</reference>
<sequence>MQKAIRLLRVADDQPVDAVLTSLTQEHLDSFETLWKPRLQIATEEDRHWDWIKKNRLTASCLSYEKYVIEYERINQGMMMIEIDGHRSLLEPGKNIVYVDLLATAPWNRQPIQNPPQFRGVGRVLLEFARLRSLELEYGGRVALHSLPRAESFYTKNGMKNLGSDPDKQNLAYFEWGRVEI</sequence>